<evidence type="ECO:0000256" key="2">
    <source>
        <dbReference type="ARBA" id="ARBA00022676"/>
    </source>
</evidence>
<dbReference type="CDD" id="cd01573">
    <property type="entry name" value="modD_like"/>
    <property type="match status" value="1"/>
</dbReference>
<organism evidence="7 8">
    <name type="scientific">Methanosarcina mazei S-6</name>
    <dbReference type="NCBI Taxonomy" id="213585"/>
    <lineage>
        <taxon>Archaea</taxon>
        <taxon>Methanobacteriati</taxon>
        <taxon>Methanobacteriota</taxon>
        <taxon>Stenosarchaea group</taxon>
        <taxon>Methanomicrobia</taxon>
        <taxon>Methanosarcinales</taxon>
        <taxon>Methanosarcinaceae</taxon>
        <taxon>Methanosarcina</taxon>
    </lineage>
</organism>
<name>A0A0E3RNZ8_METMZ</name>
<dbReference type="InterPro" id="IPR027277">
    <property type="entry name" value="NadC/ModD"/>
</dbReference>
<dbReference type="InterPro" id="IPR002638">
    <property type="entry name" value="Quinolinate_PRibosylTrfase_C"/>
</dbReference>
<evidence type="ECO:0000259" key="5">
    <source>
        <dbReference type="Pfam" id="PF01729"/>
    </source>
</evidence>
<comment type="similarity">
    <text evidence="1 4">Belongs to the NadC/ModD family.</text>
</comment>
<feature type="domain" description="Quinolinate phosphoribosyl transferase C-terminal" evidence="5">
    <location>
        <begin position="128"/>
        <end position="284"/>
    </location>
</feature>
<proteinExistence type="inferred from homology"/>
<gene>
    <name evidence="7" type="ORF">MSMAS_3092</name>
</gene>
<dbReference type="InterPro" id="IPR037128">
    <property type="entry name" value="Quinolinate_PRibosylTase_N_sf"/>
</dbReference>
<evidence type="ECO:0000313" key="8">
    <source>
        <dbReference type="Proteomes" id="UP000033097"/>
    </source>
</evidence>
<feature type="domain" description="Quinolinate phosphoribosyl transferase N-terminal" evidence="6">
    <location>
        <begin position="55"/>
        <end position="126"/>
    </location>
</feature>
<sequence>MLKIRSKENIRKTSKIETKSKEFSRQNMIDLFDLYFYEDCPYQDESAELLRLVGRGKMRIVSRENGTSACAGDLAGYYEKKGLKVLNYFRDGENFKPGDAIFEAEGDIKLIFRFWRVSQTFLTMMCAIATKTASMVSEARRTNPDIIIATSRKTHPGARIFELKAVRAGGGDIHRNSLSDSIQISQNHLEVAGELGKLRAMKKIEIEPRSREEAFKYAEMSDIMLLDHLSPEELRELGPELKELNPELELAVGGIEAKRILEYAPFVEIIVISAPYYANPLDFTTKIERL</sequence>
<protein>
    <recommendedName>
        <fullName evidence="4">Nicotinate-nucleotide pyrophosphorylase [carboxylating]</fullName>
        <ecNumber evidence="4">2.4.2.19</ecNumber>
    </recommendedName>
    <alternativeName>
        <fullName evidence="4">Quinolinate phosphoribosyltransferase [decarboxylating]</fullName>
    </alternativeName>
</protein>
<comment type="subunit">
    <text evidence="4">Hexamer formed by 3 homodimers.</text>
</comment>
<dbReference type="KEGG" id="mmj:MSMAS_3092"/>
<keyword evidence="3 4" id="KW-0808">Transferase</keyword>
<dbReference type="GO" id="GO:0009435">
    <property type="term" value="P:NAD+ biosynthetic process"/>
    <property type="evidence" value="ECO:0007669"/>
    <property type="project" value="UniProtKB-UniPathway"/>
</dbReference>
<dbReference type="AlphaFoldDB" id="A0A0E3RNZ8"/>
<dbReference type="STRING" id="213585.MSMAS_3092"/>
<keyword evidence="2 4" id="KW-0328">Glycosyltransferase</keyword>
<dbReference type="InterPro" id="IPR036068">
    <property type="entry name" value="Nicotinate_pribotase-like_C"/>
</dbReference>
<dbReference type="Pfam" id="PF01729">
    <property type="entry name" value="QRPTase_C"/>
    <property type="match status" value="1"/>
</dbReference>
<dbReference type="Proteomes" id="UP000033097">
    <property type="component" value="Chromosome"/>
</dbReference>
<evidence type="ECO:0000256" key="3">
    <source>
        <dbReference type="ARBA" id="ARBA00022679"/>
    </source>
</evidence>
<dbReference type="GO" id="GO:0005737">
    <property type="term" value="C:cytoplasm"/>
    <property type="evidence" value="ECO:0007669"/>
    <property type="project" value="TreeGrafter"/>
</dbReference>
<dbReference type="Gene3D" id="3.20.20.70">
    <property type="entry name" value="Aldolase class I"/>
    <property type="match status" value="1"/>
</dbReference>
<comment type="catalytic activity">
    <reaction evidence="4">
        <text>nicotinate beta-D-ribonucleotide + CO2 + diphosphate = quinolinate + 5-phospho-alpha-D-ribose 1-diphosphate + 2 H(+)</text>
        <dbReference type="Rhea" id="RHEA:12733"/>
        <dbReference type="ChEBI" id="CHEBI:15378"/>
        <dbReference type="ChEBI" id="CHEBI:16526"/>
        <dbReference type="ChEBI" id="CHEBI:29959"/>
        <dbReference type="ChEBI" id="CHEBI:33019"/>
        <dbReference type="ChEBI" id="CHEBI:57502"/>
        <dbReference type="ChEBI" id="CHEBI:58017"/>
        <dbReference type="EC" id="2.4.2.19"/>
    </reaction>
</comment>
<dbReference type="EC" id="2.4.2.19" evidence="4"/>
<dbReference type="EMBL" id="CP009512">
    <property type="protein sequence ID" value="AKB66288.1"/>
    <property type="molecule type" value="Genomic_DNA"/>
</dbReference>
<dbReference type="SUPFAM" id="SSF51690">
    <property type="entry name" value="Nicotinate/Quinolinate PRTase C-terminal domain-like"/>
    <property type="match status" value="1"/>
</dbReference>
<dbReference type="Gene3D" id="3.90.1170.20">
    <property type="entry name" value="Quinolinate phosphoribosyl transferase, N-terminal domain"/>
    <property type="match status" value="1"/>
</dbReference>
<dbReference type="InterPro" id="IPR013785">
    <property type="entry name" value="Aldolase_TIM"/>
</dbReference>
<evidence type="ECO:0000313" key="7">
    <source>
        <dbReference type="EMBL" id="AKB66288.1"/>
    </source>
</evidence>
<dbReference type="PANTHER" id="PTHR32179:SF3">
    <property type="entry name" value="NICOTINATE-NUCLEOTIDE PYROPHOSPHORYLASE [CARBOXYLATING]"/>
    <property type="match status" value="1"/>
</dbReference>
<dbReference type="HOGENOM" id="CLU_039622_2_0_2"/>
<comment type="function">
    <text evidence="4">Involved in the catabolism of quinolinic acid (QA).</text>
</comment>
<dbReference type="SUPFAM" id="SSF54675">
    <property type="entry name" value="Nicotinate/Quinolinate PRTase N-terminal domain-like"/>
    <property type="match status" value="1"/>
</dbReference>
<dbReference type="Pfam" id="PF02749">
    <property type="entry name" value="QRPTase_N"/>
    <property type="match status" value="1"/>
</dbReference>
<comment type="pathway">
    <text evidence="4">Cofactor biosynthesis; NAD(+) biosynthesis; nicotinate D-ribonucleotide from quinolinate: step 1/1.</text>
</comment>
<reference evidence="7 8" key="1">
    <citation type="submission" date="2014-07" db="EMBL/GenBank/DDBJ databases">
        <title>Methanogenic archaea and the global carbon cycle.</title>
        <authorList>
            <person name="Henriksen J.R."/>
            <person name="Luke J."/>
            <person name="Reinhart S."/>
            <person name="Benedict M.N."/>
            <person name="Youngblut N.D."/>
            <person name="Metcalf M.E."/>
            <person name="Whitaker R.J."/>
            <person name="Metcalf W.W."/>
        </authorList>
    </citation>
    <scope>NUCLEOTIDE SEQUENCE [LARGE SCALE GENOMIC DNA]</scope>
    <source>
        <strain evidence="7 8">S-6</strain>
    </source>
</reference>
<dbReference type="PATRIC" id="fig|213585.10.peg.3873"/>
<evidence type="ECO:0000259" key="6">
    <source>
        <dbReference type="Pfam" id="PF02749"/>
    </source>
</evidence>
<dbReference type="PANTHER" id="PTHR32179">
    <property type="entry name" value="NICOTINATE-NUCLEOTIDE PYROPHOSPHORYLASE [CARBOXYLATING]"/>
    <property type="match status" value="1"/>
</dbReference>
<keyword evidence="4" id="KW-0662">Pyridine nucleotide biosynthesis</keyword>
<evidence type="ECO:0000256" key="1">
    <source>
        <dbReference type="ARBA" id="ARBA00009400"/>
    </source>
</evidence>
<dbReference type="GO" id="GO:0034213">
    <property type="term" value="P:quinolinate catabolic process"/>
    <property type="evidence" value="ECO:0007669"/>
    <property type="project" value="TreeGrafter"/>
</dbReference>
<dbReference type="InterPro" id="IPR022412">
    <property type="entry name" value="Quinolinate_PRibosylTrfase_N"/>
</dbReference>
<accession>A0A0E3RNZ8</accession>
<evidence type="ECO:0000256" key="4">
    <source>
        <dbReference type="PIRNR" id="PIRNR006250"/>
    </source>
</evidence>
<dbReference type="GO" id="GO:0004514">
    <property type="term" value="F:nicotinate-nucleotide diphosphorylase (carboxylating) activity"/>
    <property type="evidence" value="ECO:0007669"/>
    <property type="project" value="UniProtKB-EC"/>
</dbReference>
<dbReference type="PIRSF" id="PIRSF006250">
    <property type="entry name" value="NadC_ModD"/>
    <property type="match status" value="1"/>
</dbReference>
<dbReference type="UniPathway" id="UPA00253">
    <property type="reaction ID" value="UER00331"/>
</dbReference>